<reference evidence="2" key="2">
    <citation type="journal article" date="2023" name="IMA Fungus">
        <title>Comparative genomic study of the Penicillium genus elucidates a diverse pangenome and 15 lateral gene transfer events.</title>
        <authorList>
            <person name="Petersen C."/>
            <person name="Sorensen T."/>
            <person name="Nielsen M.R."/>
            <person name="Sondergaard T.E."/>
            <person name="Sorensen J.L."/>
            <person name="Fitzpatrick D.A."/>
            <person name="Frisvad J.C."/>
            <person name="Nielsen K.L."/>
        </authorList>
    </citation>
    <scope>NUCLEOTIDE SEQUENCE</scope>
    <source>
        <strain evidence="2">IBT 15544</strain>
    </source>
</reference>
<proteinExistence type="predicted"/>
<dbReference type="EMBL" id="JAPQKR010000008">
    <property type="protein sequence ID" value="KAJ5212509.1"/>
    <property type="molecule type" value="Genomic_DNA"/>
</dbReference>
<dbReference type="Proteomes" id="UP001150904">
    <property type="component" value="Unassembled WGS sequence"/>
</dbReference>
<gene>
    <name evidence="2" type="ORF">N7498_004155</name>
</gene>
<evidence type="ECO:0000313" key="3">
    <source>
        <dbReference type="Proteomes" id="UP001150904"/>
    </source>
</evidence>
<evidence type="ECO:0000256" key="1">
    <source>
        <dbReference type="SAM" id="SignalP"/>
    </source>
</evidence>
<sequence length="188" mass="20483">MSLLSIRSTWSIIAMLAMLPLSSVYARPTRESGTVSQVQPATNIQPRDPRLIPAAERYLADAFAVLGVSEPETSQTPIPLTSVHISLWQDTPENITATPTASATKTTQPAMYTTNIRHGDDKPIENIQVGSGWTGGNKLQASDLPFIFDALSKALDHRFRNMIDSSDERGLGDDSGSNDLRSEIGFLR</sequence>
<reference evidence="2" key="1">
    <citation type="submission" date="2022-12" db="EMBL/GenBank/DDBJ databases">
        <authorList>
            <person name="Petersen C."/>
        </authorList>
    </citation>
    <scope>NUCLEOTIDE SEQUENCE</scope>
    <source>
        <strain evidence="2">IBT 15544</strain>
    </source>
</reference>
<dbReference type="AlphaFoldDB" id="A0A9W9T7T6"/>
<dbReference type="GeneID" id="83178518"/>
<dbReference type="OrthoDB" id="4342229at2759"/>
<feature type="signal peptide" evidence="1">
    <location>
        <begin position="1"/>
        <end position="26"/>
    </location>
</feature>
<keyword evidence="1" id="KW-0732">Signal</keyword>
<dbReference type="RefSeq" id="XP_058310679.1">
    <property type="nucleotide sequence ID" value="XM_058451217.1"/>
</dbReference>
<protein>
    <submittedName>
        <fullName evidence="2">Uncharacterized protein</fullName>
    </submittedName>
</protein>
<feature type="chain" id="PRO_5040899855" evidence="1">
    <location>
        <begin position="27"/>
        <end position="188"/>
    </location>
</feature>
<accession>A0A9W9T7T6</accession>
<evidence type="ECO:0000313" key="2">
    <source>
        <dbReference type="EMBL" id="KAJ5212509.1"/>
    </source>
</evidence>
<comment type="caution">
    <text evidence="2">The sequence shown here is derived from an EMBL/GenBank/DDBJ whole genome shotgun (WGS) entry which is preliminary data.</text>
</comment>
<name>A0A9W9T7T6_9EURO</name>
<keyword evidence="3" id="KW-1185">Reference proteome</keyword>
<organism evidence="2 3">
    <name type="scientific">Penicillium cinerascens</name>
    <dbReference type="NCBI Taxonomy" id="70096"/>
    <lineage>
        <taxon>Eukaryota</taxon>
        <taxon>Fungi</taxon>
        <taxon>Dikarya</taxon>
        <taxon>Ascomycota</taxon>
        <taxon>Pezizomycotina</taxon>
        <taxon>Eurotiomycetes</taxon>
        <taxon>Eurotiomycetidae</taxon>
        <taxon>Eurotiales</taxon>
        <taxon>Aspergillaceae</taxon>
        <taxon>Penicillium</taxon>
    </lineage>
</organism>